<gene>
    <name evidence="2" type="ORF">SAY87_008192</name>
</gene>
<protein>
    <submittedName>
        <fullName evidence="2">Uncharacterized protein</fullName>
    </submittedName>
</protein>
<accession>A0AAN7QJ45</accession>
<name>A0AAN7QJ45_9MYRT</name>
<dbReference type="Proteomes" id="UP001345219">
    <property type="component" value="Chromosome 7"/>
</dbReference>
<keyword evidence="1" id="KW-1133">Transmembrane helix</keyword>
<keyword evidence="1" id="KW-0472">Membrane</keyword>
<reference evidence="2 3" key="1">
    <citation type="journal article" date="2023" name="Hortic Res">
        <title>Pangenome of water caltrop reveals structural variations and asymmetric subgenome divergence after allopolyploidization.</title>
        <authorList>
            <person name="Zhang X."/>
            <person name="Chen Y."/>
            <person name="Wang L."/>
            <person name="Yuan Y."/>
            <person name="Fang M."/>
            <person name="Shi L."/>
            <person name="Lu R."/>
            <person name="Comes H.P."/>
            <person name="Ma Y."/>
            <person name="Chen Y."/>
            <person name="Huang G."/>
            <person name="Zhou Y."/>
            <person name="Zheng Z."/>
            <person name="Qiu Y."/>
        </authorList>
    </citation>
    <scope>NUCLEOTIDE SEQUENCE [LARGE SCALE GENOMIC DNA]</scope>
    <source>
        <tissue evidence="2">Roots</tissue>
    </source>
</reference>
<keyword evidence="3" id="KW-1185">Reference proteome</keyword>
<sequence length="129" mass="14706">MLSAYLWLSGSYPLGFFFVLYAMGWSLLFLLQLENGELKTDLIEPKKRETDPILLSFYGYAIHLEKAKVGFWLVVPGELSCWLALKLLWGGERSRLLSFIPSSVLKSSPLNFENSVPLVPFIRSDFLLT</sequence>
<dbReference type="AlphaFoldDB" id="A0AAN7QJ45"/>
<evidence type="ECO:0000256" key="1">
    <source>
        <dbReference type="SAM" id="Phobius"/>
    </source>
</evidence>
<evidence type="ECO:0000313" key="2">
    <source>
        <dbReference type="EMBL" id="KAK4766550.1"/>
    </source>
</evidence>
<dbReference type="EMBL" id="JAXIOK010000007">
    <property type="protein sequence ID" value="KAK4766550.1"/>
    <property type="molecule type" value="Genomic_DNA"/>
</dbReference>
<keyword evidence="1" id="KW-0812">Transmembrane</keyword>
<comment type="caution">
    <text evidence="2">The sequence shown here is derived from an EMBL/GenBank/DDBJ whole genome shotgun (WGS) entry which is preliminary data.</text>
</comment>
<evidence type="ECO:0000313" key="3">
    <source>
        <dbReference type="Proteomes" id="UP001345219"/>
    </source>
</evidence>
<proteinExistence type="predicted"/>
<organism evidence="2 3">
    <name type="scientific">Trapa incisa</name>
    <dbReference type="NCBI Taxonomy" id="236973"/>
    <lineage>
        <taxon>Eukaryota</taxon>
        <taxon>Viridiplantae</taxon>
        <taxon>Streptophyta</taxon>
        <taxon>Embryophyta</taxon>
        <taxon>Tracheophyta</taxon>
        <taxon>Spermatophyta</taxon>
        <taxon>Magnoliopsida</taxon>
        <taxon>eudicotyledons</taxon>
        <taxon>Gunneridae</taxon>
        <taxon>Pentapetalae</taxon>
        <taxon>rosids</taxon>
        <taxon>malvids</taxon>
        <taxon>Myrtales</taxon>
        <taxon>Lythraceae</taxon>
        <taxon>Trapa</taxon>
    </lineage>
</organism>
<feature type="transmembrane region" description="Helical" evidence="1">
    <location>
        <begin position="12"/>
        <end position="31"/>
    </location>
</feature>